<feature type="non-terminal residue" evidence="1">
    <location>
        <position position="1"/>
    </location>
</feature>
<accession>X0XD85</accession>
<dbReference type="EMBL" id="BARS01042331">
    <property type="protein sequence ID" value="GAG41144.1"/>
    <property type="molecule type" value="Genomic_DNA"/>
</dbReference>
<reference evidence="1" key="1">
    <citation type="journal article" date="2014" name="Front. Microbiol.">
        <title>High frequency of phylogenetically diverse reductive dehalogenase-homologous genes in deep subseafloor sedimentary metagenomes.</title>
        <authorList>
            <person name="Kawai M."/>
            <person name="Futagami T."/>
            <person name="Toyoda A."/>
            <person name="Takaki Y."/>
            <person name="Nishi S."/>
            <person name="Hori S."/>
            <person name="Arai W."/>
            <person name="Tsubouchi T."/>
            <person name="Morono Y."/>
            <person name="Uchiyama I."/>
            <person name="Ito T."/>
            <person name="Fujiyama A."/>
            <person name="Inagaki F."/>
            <person name="Takami H."/>
        </authorList>
    </citation>
    <scope>NUCLEOTIDE SEQUENCE</scope>
    <source>
        <strain evidence="1">Expedition CK06-06</strain>
    </source>
</reference>
<organism evidence="1">
    <name type="scientific">marine sediment metagenome</name>
    <dbReference type="NCBI Taxonomy" id="412755"/>
    <lineage>
        <taxon>unclassified sequences</taxon>
        <taxon>metagenomes</taxon>
        <taxon>ecological metagenomes</taxon>
    </lineage>
</organism>
<name>X0XD85_9ZZZZ</name>
<comment type="caution">
    <text evidence="1">The sequence shown here is derived from an EMBL/GenBank/DDBJ whole genome shotgun (WGS) entry which is preliminary data.</text>
</comment>
<gene>
    <name evidence="1" type="ORF">S01H1_64233</name>
</gene>
<sequence length="252" mass="27981">RPTIFGKISGEKPLFAPVMGTVDLGGYKLNETEKGPKSQIYSYVSAIINSFDSTMTKDHLAKFHEGFQRHGDPICDFLMKDVELVNSMEKVASSIESGRHSSDIAVYSIALPQTADKTTLLIVVDEGEDPNQFTRCFEALLRFSAESCNVPTPQPQALTQAAPQQPGAVRTPGGQELKVWTAEDLASEAQKRMQSQPTMPEWSEEELNKFAAERGTGLPEGMEVWTEDDLKEMARKRQGGLDIPEWEPDKEM</sequence>
<protein>
    <submittedName>
        <fullName evidence="1">Uncharacterized protein</fullName>
    </submittedName>
</protein>
<dbReference type="AlphaFoldDB" id="X0XD85"/>
<proteinExistence type="predicted"/>
<evidence type="ECO:0000313" key="1">
    <source>
        <dbReference type="EMBL" id="GAG41144.1"/>
    </source>
</evidence>
<feature type="non-terminal residue" evidence="1">
    <location>
        <position position="252"/>
    </location>
</feature>